<comment type="caution">
    <text evidence="2">The sequence shown here is derived from an EMBL/GenBank/DDBJ whole genome shotgun (WGS) entry which is preliminary data.</text>
</comment>
<dbReference type="Pfam" id="PF13472">
    <property type="entry name" value="Lipase_GDSL_2"/>
    <property type="match status" value="1"/>
</dbReference>
<organism evidence="2 3">
    <name type="scientific">Microbacterium proteolyticum</name>
    <dbReference type="NCBI Taxonomy" id="1572644"/>
    <lineage>
        <taxon>Bacteria</taxon>
        <taxon>Bacillati</taxon>
        <taxon>Actinomycetota</taxon>
        <taxon>Actinomycetes</taxon>
        <taxon>Micrococcales</taxon>
        <taxon>Microbacteriaceae</taxon>
        <taxon>Microbacterium</taxon>
    </lineage>
</organism>
<evidence type="ECO:0000313" key="2">
    <source>
        <dbReference type="EMBL" id="MBB3158333.1"/>
    </source>
</evidence>
<name>A0A7W5GG82_9MICO</name>
<feature type="domain" description="SGNH hydrolase-type esterase" evidence="1">
    <location>
        <begin position="8"/>
        <end position="192"/>
    </location>
</feature>
<gene>
    <name evidence="2" type="ORF">FHS07_002029</name>
</gene>
<dbReference type="AlphaFoldDB" id="A0A7W5GG82"/>
<proteinExistence type="predicted"/>
<sequence length="208" mass="22991">MTTPTAVFIGDSITDAGRRTDPSGHYGAGYVRRIHEMVNTPVSQLTILNRGVGGDRAVDLEARWDRDVLAEKPDVLTVMVGINDMWRRYDAGAPTPASEFESTYDSLLVRALETGAPRIVLLEPFLVPFNDAQQAWHEEDLNEKIAAVHHVASKHHLDVIELDGLFRALATRGGVLRATEDGVHPAADGHQLIADQWVAWARRQNLIT</sequence>
<dbReference type="InterPro" id="IPR013830">
    <property type="entry name" value="SGNH_hydro"/>
</dbReference>
<dbReference type="GO" id="GO:0004622">
    <property type="term" value="F:phosphatidylcholine lysophospholipase activity"/>
    <property type="evidence" value="ECO:0007669"/>
    <property type="project" value="TreeGrafter"/>
</dbReference>
<dbReference type="EMBL" id="JACHXY010000002">
    <property type="protein sequence ID" value="MBB3158333.1"/>
    <property type="molecule type" value="Genomic_DNA"/>
</dbReference>
<dbReference type="RefSeq" id="WP_183419778.1">
    <property type="nucleotide sequence ID" value="NZ_JACHXY010000002.1"/>
</dbReference>
<dbReference type="CDD" id="cd01834">
    <property type="entry name" value="SGNH_hydrolase_like_2"/>
    <property type="match status" value="1"/>
</dbReference>
<protein>
    <submittedName>
        <fullName evidence="2">Lysophospholipase L1-like esterase</fullName>
    </submittedName>
</protein>
<dbReference type="PANTHER" id="PTHR30383:SF5">
    <property type="entry name" value="SGNH HYDROLASE-TYPE ESTERASE DOMAIN-CONTAINING PROTEIN"/>
    <property type="match status" value="1"/>
</dbReference>
<dbReference type="SUPFAM" id="SSF52266">
    <property type="entry name" value="SGNH hydrolase"/>
    <property type="match status" value="1"/>
</dbReference>
<reference evidence="2 3" key="1">
    <citation type="submission" date="2020-08" db="EMBL/GenBank/DDBJ databases">
        <title>Genomic Encyclopedia of Type Strains, Phase III (KMG-III): the genomes of soil and plant-associated and newly described type strains.</title>
        <authorList>
            <person name="Whitman W."/>
        </authorList>
    </citation>
    <scope>NUCLEOTIDE SEQUENCE [LARGE SCALE GENOMIC DNA]</scope>
    <source>
        <strain evidence="2 3">CECT 8356</strain>
    </source>
</reference>
<dbReference type="Proteomes" id="UP000543579">
    <property type="component" value="Unassembled WGS sequence"/>
</dbReference>
<dbReference type="Gene3D" id="3.40.50.1110">
    <property type="entry name" value="SGNH hydrolase"/>
    <property type="match status" value="1"/>
</dbReference>
<dbReference type="InterPro" id="IPR036514">
    <property type="entry name" value="SGNH_hydro_sf"/>
</dbReference>
<dbReference type="InterPro" id="IPR051532">
    <property type="entry name" value="Ester_Hydrolysis_Enzymes"/>
</dbReference>
<dbReference type="PANTHER" id="PTHR30383">
    <property type="entry name" value="THIOESTERASE 1/PROTEASE 1/LYSOPHOSPHOLIPASE L1"/>
    <property type="match status" value="1"/>
</dbReference>
<evidence type="ECO:0000259" key="1">
    <source>
        <dbReference type="Pfam" id="PF13472"/>
    </source>
</evidence>
<accession>A0A7W5GG82</accession>
<evidence type="ECO:0000313" key="3">
    <source>
        <dbReference type="Proteomes" id="UP000543579"/>
    </source>
</evidence>